<gene>
    <name evidence="9" type="ordered locus">Ccur_08740</name>
</gene>
<proteinExistence type="inferred from homology"/>
<dbReference type="OrthoDB" id="8953821at2"/>
<evidence type="ECO:0000256" key="6">
    <source>
        <dbReference type="ARBA" id="ARBA00023136"/>
    </source>
</evidence>
<dbReference type="InterPro" id="IPR020846">
    <property type="entry name" value="MFS_dom"/>
</dbReference>
<evidence type="ECO:0000256" key="1">
    <source>
        <dbReference type="ARBA" id="ARBA00004651"/>
    </source>
</evidence>
<accession>C7MNT5</accession>
<keyword evidence="3" id="KW-0813">Transport</keyword>
<reference evidence="9 10" key="1">
    <citation type="journal article" date="2009" name="Stand. Genomic Sci.">
        <title>Complete genome sequence of Cryptobacterium curtum type strain (12-3).</title>
        <authorList>
            <person name="Mavrommatis K."/>
            <person name="Pukall R."/>
            <person name="Rohde C."/>
            <person name="Chen F."/>
            <person name="Sims D."/>
            <person name="Brettin T."/>
            <person name="Kuske C."/>
            <person name="Detter J.C."/>
            <person name="Han C."/>
            <person name="Lapidus A."/>
            <person name="Copeland A."/>
            <person name="Glavina Del Rio T."/>
            <person name="Nolan M."/>
            <person name="Lucas S."/>
            <person name="Tice H."/>
            <person name="Cheng J.F."/>
            <person name="Bruce D."/>
            <person name="Goodwin L."/>
            <person name="Pitluck S."/>
            <person name="Ovchinnikova G."/>
            <person name="Pati A."/>
            <person name="Ivanova N."/>
            <person name="Chen A."/>
            <person name="Palaniappan K."/>
            <person name="Chain P."/>
            <person name="D'haeseleer P."/>
            <person name="Goker M."/>
            <person name="Bristow J."/>
            <person name="Eisen J.A."/>
            <person name="Markowitz V."/>
            <person name="Hugenholtz P."/>
            <person name="Rohde M."/>
            <person name="Klenk H.P."/>
            <person name="Kyrpides N.C."/>
        </authorList>
    </citation>
    <scope>NUCLEOTIDE SEQUENCE [LARGE SCALE GENOMIC DNA]</scope>
    <source>
        <strain evidence="10">ATCC 700683 / DSM 15641 / 12-3</strain>
    </source>
</reference>
<evidence type="ECO:0000256" key="3">
    <source>
        <dbReference type="ARBA" id="ARBA00022448"/>
    </source>
</evidence>
<feature type="transmembrane region" description="Helical" evidence="7">
    <location>
        <begin position="83"/>
        <end position="101"/>
    </location>
</feature>
<comment type="similarity">
    <text evidence="2">Belongs to the major facilitator superfamily.</text>
</comment>
<feature type="transmembrane region" description="Helical" evidence="7">
    <location>
        <begin position="249"/>
        <end position="266"/>
    </location>
</feature>
<dbReference type="EMBL" id="CP001682">
    <property type="protein sequence ID" value="ACU94575.1"/>
    <property type="molecule type" value="Genomic_DNA"/>
</dbReference>
<feature type="transmembrane region" description="Helical" evidence="7">
    <location>
        <begin position="319"/>
        <end position="340"/>
    </location>
</feature>
<keyword evidence="10" id="KW-1185">Reference proteome</keyword>
<keyword evidence="4 7" id="KW-0812">Transmembrane</keyword>
<keyword evidence="6 7" id="KW-0472">Membrane</keyword>
<evidence type="ECO:0000256" key="4">
    <source>
        <dbReference type="ARBA" id="ARBA00022692"/>
    </source>
</evidence>
<dbReference type="AlphaFoldDB" id="C7MNT5"/>
<evidence type="ECO:0000256" key="5">
    <source>
        <dbReference type="ARBA" id="ARBA00022989"/>
    </source>
</evidence>
<evidence type="ECO:0000256" key="7">
    <source>
        <dbReference type="SAM" id="Phobius"/>
    </source>
</evidence>
<dbReference type="InterPro" id="IPR051788">
    <property type="entry name" value="MFS_Transporter"/>
</dbReference>
<dbReference type="Gene3D" id="1.20.1250.20">
    <property type="entry name" value="MFS general substrate transporter like domains"/>
    <property type="match status" value="1"/>
</dbReference>
<dbReference type="PANTHER" id="PTHR23514">
    <property type="entry name" value="BYPASS OF STOP CODON PROTEIN 6"/>
    <property type="match status" value="1"/>
</dbReference>
<dbReference type="PROSITE" id="PS00216">
    <property type="entry name" value="SUGAR_TRANSPORT_1"/>
    <property type="match status" value="1"/>
</dbReference>
<dbReference type="RefSeq" id="WP_012803262.1">
    <property type="nucleotide sequence ID" value="NC_013170.1"/>
</dbReference>
<dbReference type="HOGENOM" id="CLU_045105_0_1_11"/>
<sequence length="452" mass="47728">MSAAKQAKKYLFAIATVYMCYLTHGVQAIIFSQNQVDFYTQWGFTDPKLGAAAVSTAIVWTGVGKFISVWIGGEISDRIGRKLPAVLGGVLYVISFVIMLVTDNATVAAVAGFLSGLATSGFWDGALYPAIAEANPRQAGATTIGIKAVISVSGIVYPLFAALNANHVLDKATNTVVTTANTGDWHINVWVAIILSVIATVCAIFTPFVYDDQRKTKVDSDSDKAAAKNAAEAEIQAARDAMLKKPNGLTQFVTLFYGFVIMFIMYGAQQYSKAFGQAHLGLDPVAAAGLTSIYTAGSIIAVLFWAFMMGKLRWNPVKVILIDSIIAVAGLGVVLLALPLGVGAGAVYVGIALLGFGAAGGMLQTGVTQRQLICPGPRGRNVGMYYTFMGAASVFLPGIVGAMTSATGEASAVWIMMVLLLVAAILSVLMALYLISQFKSMFGYSALEKVRD</sequence>
<evidence type="ECO:0000259" key="8">
    <source>
        <dbReference type="PROSITE" id="PS50850"/>
    </source>
</evidence>
<dbReference type="Proteomes" id="UP000000954">
    <property type="component" value="Chromosome"/>
</dbReference>
<evidence type="ECO:0000256" key="2">
    <source>
        <dbReference type="ARBA" id="ARBA00008335"/>
    </source>
</evidence>
<feature type="transmembrane region" description="Helical" evidence="7">
    <location>
        <begin position="346"/>
        <end position="363"/>
    </location>
</feature>
<dbReference type="InterPro" id="IPR011701">
    <property type="entry name" value="MFS"/>
</dbReference>
<feature type="transmembrane region" description="Helical" evidence="7">
    <location>
        <begin position="144"/>
        <end position="165"/>
    </location>
</feature>
<feature type="transmembrane region" description="Helical" evidence="7">
    <location>
        <begin position="12"/>
        <end position="31"/>
    </location>
</feature>
<dbReference type="Pfam" id="PF07690">
    <property type="entry name" value="MFS_1"/>
    <property type="match status" value="1"/>
</dbReference>
<evidence type="ECO:0000313" key="9">
    <source>
        <dbReference type="EMBL" id="ACU94575.1"/>
    </source>
</evidence>
<feature type="transmembrane region" description="Helical" evidence="7">
    <location>
        <begin position="412"/>
        <end position="435"/>
    </location>
</feature>
<dbReference type="GO" id="GO:0005886">
    <property type="term" value="C:plasma membrane"/>
    <property type="evidence" value="ECO:0007669"/>
    <property type="project" value="UniProtKB-SubCell"/>
</dbReference>
<dbReference type="InterPro" id="IPR005829">
    <property type="entry name" value="Sugar_transporter_CS"/>
</dbReference>
<evidence type="ECO:0000313" key="10">
    <source>
        <dbReference type="Proteomes" id="UP000000954"/>
    </source>
</evidence>
<feature type="transmembrane region" description="Helical" evidence="7">
    <location>
        <begin position="286"/>
        <end position="307"/>
    </location>
</feature>
<dbReference type="eggNOG" id="COG2271">
    <property type="taxonomic scope" value="Bacteria"/>
</dbReference>
<protein>
    <submittedName>
        <fullName evidence="9">Major Facilitator Superfamily transporter</fullName>
    </submittedName>
</protein>
<feature type="transmembrane region" description="Helical" evidence="7">
    <location>
        <begin position="185"/>
        <end position="210"/>
    </location>
</feature>
<dbReference type="KEGG" id="ccu:Ccur_08740"/>
<feature type="transmembrane region" description="Helical" evidence="7">
    <location>
        <begin position="107"/>
        <end position="132"/>
    </location>
</feature>
<feature type="domain" description="Major facilitator superfamily (MFS) profile" evidence="8">
    <location>
        <begin position="13"/>
        <end position="439"/>
    </location>
</feature>
<dbReference type="PANTHER" id="PTHR23514:SF3">
    <property type="entry name" value="BYPASS OF STOP CODON PROTEIN 6"/>
    <property type="match status" value="1"/>
</dbReference>
<name>C7MNT5_CRYCD</name>
<keyword evidence="5 7" id="KW-1133">Transmembrane helix</keyword>
<dbReference type="GO" id="GO:0022857">
    <property type="term" value="F:transmembrane transporter activity"/>
    <property type="evidence" value="ECO:0007669"/>
    <property type="project" value="InterPro"/>
</dbReference>
<dbReference type="SUPFAM" id="SSF103473">
    <property type="entry name" value="MFS general substrate transporter"/>
    <property type="match status" value="1"/>
</dbReference>
<dbReference type="STRING" id="469378.Ccur_08740"/>
<feature type="transmembrane region" description="Helical" evidence="7">
    <location>
        <begin position="51"/>
        <end position="71"/>
    </location>
</feature>
<dbReference type="PROSITE" id="PS50850">
    <property type="entry name" value="MFS"/>
    <property type="match status" value="1"/>
</dbReference>
<dbReference type="InterPro" id="IPR036259">
    <property type="entry name" value="MFS_trans_sf"/>
</dbReference>
<feature type="transmembrane region" description="Helical" evidence="7">
    <location>
        <begin position="384"/>
        <end position="406"/>
    </location>
</feature>
<organism evidence="9 10">
    <name type="scientific">Cryptobacterium curtum (strain ATCC 700683 / DSM 15641 / CCUG 43107 / 12-3)</name>
    <dbReference type="NCBI Taxonomy" id="469378"/>
    <lineage>
        <taxon>Bacteria</taxon>
        <taxon>Bacillati</taxon>
        <taxon>Actinomycetota</taxon>
        <taxon>Coriobacteriia</taxon>
        <taxon>Eggerthellales</taxon>
        <taxon>Eggerthellaceae</taxon>
        <taxon>Cryptobacterium</taxon>
    </lineage>
</organism>
<comment type="subcellular location">
    <subcellularLocation>
        <location evidence="1">Cell membrane</location>
        <topology evidence="1">Multi-pass membrane protein</topology>
    </subcellularLocation>
</comment>